<feature type="compositionally biased region" description="Polar residues" evidence="18">
    <location>
        <begin position="299"/>
        <end position="313"/>
    </location>
</feature>
<keyword evidence="12 17" id="KW-0862">Zinc</keyword>
<evidence type="ECO:0000256" key="10">
    <source>
        <dbReference type="ARBA" id="ARBA00022771"/>
    </source>
</evidence>
<feature type="region of interest" description="Disordered" evidence="18">
    <location>
        <begin position="103"/>
        <end position="170"/>
    </location>
</feature>
<reference evidence="21" key="1">
    <citation type="journal article" date="2020" name="Stud. Mycol.">
        <title>101 Dothideomycetes genomes: a test case for predicting lifestyles and emergence of pathogens.</title>
        <authorList>
            <person name="Haridas S."/>
            <person name="Albert R."/>
            <person name="Binder M."/>
            <person name="Bloem J."/>
            <person name="Labutti K."/>
            <person name="Salamov A."/>
            <person name="Andreopoulos B."/>
            <person name="Baker S."/>
            <person name="Barry K."/>
            <person name="Bills G."/>
            <person name="Bluhm B."/>
            <person name="Cannon C."/>
            <person name="Castanera R."/>
            <person name="Culley D."/>
            <person name="Daum C."/>
            <person name="Ezra D."/>
            <person name="Gonzalez J."/>
            <person name="Henrissat B."/>
            <person name="Kuo A."/>
            <person name="Liang C."/>
            <person name="Lipzen A."/>
            <person name="Lutzoni F."/>
            <person name="Magnuson J."/>
            <person name="Mondo S."/>
            <person name="Nolan M."/>
            <person name="Ohm R."/>
            <person name="Pangilinan J."/>
            <person name="Park H.-J."/>
            <person name="Ramirez L."/>
            <person name="Alfaro M."/>
            <person name="Sun H."/>
            <person name="Tritt A."/>
            <person name="Yoshinaga Y."/>
            <person name="Zwiers L.-H."/>
            <person name="Turgeon B."/>
            <person name="Goodwin S."/>
            <person name="Spatafora J."/>
            <person name="Crous P."/>
            <person name="Grigoriev I."/>
        </authorList>
    </citation>
    <scope>NUCLEOTIDE SEQUENCE</scope>
    <source>
        <strain evidence="21">CBS 116005</strain>
    </source>
</reference>
<feature type="compositionally biased region" description="Acidic residues" evidence="18">
    <location>
        <begin position="152"/>
        <end position="168"/>
    </location>
</feature>
<evidence type="ECO:0000313" key="21">
    <source>
        <dbReference type="EMBL" id="KAF2772893.1"/>
    </source>
</evidence>
<dbReference type="GO" id="GO:0097505">
    <property type="term" value="C:Rad6-Rad18 complex"/>
    <property type="evidence" value="ECO:0007669"/>
    <property type="project" value="TreeGrafter"/>
</dbReference>
<evidence type="ECO:0000256" key="13">
    <source>
        <dbReference type="ARBA" id="ARBA00023125"/>
    </source>
</evidence>
<dbReference type="PROSITE" id="PS50800">
    <property type="entry name" value="SAP"/>
    <property type="match status" value="1"/>
</dbReference>
<dbReference type="PANTHER" id="PTHR14134:SF2">
    <property type="entry name" value="E3 UBIQUITIN-PROTEIN LIGASE RAD18"/>
    <property type="match status" value="1"/>
</dbReference>
<feature type="region of interest" description="Disordered" evidence="18">
    <location>
        <begin position="297"/>
        <end position="316"/>
    </location>
</feature>
<comment type="catalytic activity">
    <reaction evidence="1 17">
        <text>S-ubiquitinyl-[E2 ubiquitin-conjugating enzyme]-L-cysteine + [acceptor protein]-L-lysine = [E2 ubiquitin-conjugating enzyme]-L-cysteine + N(6)-ubiquitinyl-[acceptor protein]-L-lysine.</text>
        <dbReference type="EC" id="2.3.2.27"/>
    </reaction>
</comment>
<dbReference type="UniPathway" id="UPA00143"/>
<evidence type="ECO:0000256" key="15">
    <source>
        <dbReference type="ARBA" id="ARBA00023242"/>
    </source>
</evidence>
<dbReference type="SMART" id="SM00184">
    <property type="entry name" value="RING"/>
    <property type="match status" value="1"/>
</dbReference>
<comment type="subunit">
    <text evidence="17">Interacts with E2 UBC2, forming a complex with ubiquitin ligase activity.</text>
</comment>
<protein>
    <recommendedName>
        <fullName evidence="6 17">Postreplication repair E3 ubiquitin-protein ligase RAD18</fullName>
        <ecNumber evidence="5 17">2.3.2.27</ecNumber>
    </recommendedName>
    <alternativeName>
        <fullName evidence="17">RING-type E3 ubiquitin transferase RAD18</fullName>
    </alternativeName>
</protein>
<keyword evidence="10 16" id="KW-0863">Zinc-finger</keyword>
<evidence type="ECO:0000256" key="18">
    <source>
        <dbReference type="SAM" id="MobiDB-lite"/>
    </source>
</evidence>
<feature type="compositionally biased region" description="Polar residues" evidence="18">
    <location>
        <begin position="210"/>
        <end position="223"/>
    </location>
</feature>
<dbReference type="PROSITE" id="PS50089">
    <property type="entry name" value="ZF_RING_2"/>
    <property type="match status" value="1"/>
</dbReference>
<comment type="subcellular location">
    <subcellularLocation>
        <location evidence="2 17">Nucleus</location>
    </subcellularLocation>
</comment>
<dbReference type="Proteomes" id="UP000799436">
    <property type="component" value="Unassembled WGS sequence"/>
</dbReference>
<proteinExistence type="inferred from homology"/>
<feature type="domain" description="SAP" evidence="20">
    <location>
        <begin position="237"/>
        <end position="271"/>
    </location>
</feature>
<gene>
    <name evidence="21" type="ORF">EJ03DRAFT_239876</name>
</gene>
<dbReference type="InterPro" id="IPR013083">
    <property type="entry name" value="Znf_RING/FYVE/PHD"/>
</dbReference>
<evidence type="ECO:0000256" key="17">
    <source>
        <dbReference type="RuleBase" id="RU368093"/>
    </source>
</evidence>
<evidence type="ECO:0000259" key="19">
    <source>
        <dbReference type="PROSITE" id="PS50089"/>
    </source>
</evidence>
<dbReference type="PANTHER" id="PTHR14134">
    <property type="entry name" value="E3 UBIQUITIN-PROTEIN LIGASE RAD18"/>
    <property type="match status" value="1"/>
</dbReference>
<sequence>MDPSMDIPDATDWLNTPLRQFSDLESALHCEICKEFYDTPMITSCSHTFCSKCIRTSLSADGKCPACRTADQASKLRNNWALQTVVATFLAARPEALSLARREQELAAQSHRPGKRKREVTGPDDMEQTGGEGRTTRSKSRRVAASQPEAIEIGDSDEGGDADFEPELPPDGLVECPLGCGKRMKIEQVEPHLDRCEDEKKQASRAKPRTSVNGFGHSRSSSQHRAKPQERLAELNYSLLKDQAMRKKLEELGIPTSGSKQLMVRRHTEWVNIWNANCDSNNPRSKRELLRELDAWERTQGSKAPPAQNTSASAIMRKDFDGNGWAKKNKDEFSRLIADARRKK</sequence>
<comment type="pathway">
    <text evidence="3 17">Protein modification; protein ubiquitination.</text>
</comment>
<dbReference type="NCBIfam" id="TIGR00599">
    <property type="entry name" value="rad18"/>
    <property type="match status" value="1"/>
</dbReference>
<dbReference type="InterPro" id="IPR003034">
    <property type="entry name" value="SAP_dom"/>
</dbReference>
<feature type="compositionally biased region" description="Basic and acidic residues" evidence="18">
    <location>
        <begin position="193"/>
        <end position="202"/>
    </location>
</feature>
<dbReference type="SUPFAM" id="SSF57850">
    <property type="entry name" value="RING/U-box"/>
    <property type="match status" value="1"/>
</dbReference>
<feature type="non-terminal residue" evidence="21">
    <location>
        <position position="344"/>
    </location>
</feature>
<comment type="similarity">
    <text evidence="4 17">Belongs to the RAD18 family.</text>
</comment>
<dbReference type="SMART" id="SM00513">
    <property type="entry name" value="SAP"/>
    <property type="match status" value="1"/>
</dbReference>
<dbReference type="InterPro" id="IPR039577">
    <property type="entry name" value="Rad18"/>
</dbReference>
<organism evidence="21 22">
    <name type="scientific">Teratosphaeria nubilosa</name>
    <dbReference type="NCBI Taxonomy" id="161662"/>
    <lineage>
        <taxon>Eukaryota</taxon>
        <taxon>Fungi</taxon>
        <taxon>Dikarya</taxon>
        <taxon>Ascomycota</taxon>
        <taxon>Pezizomycotina</taxon>
        <taxon>Dothideomycetes</taxon>
        <taxon>Dothideomycetidae</taxon>
        <taxon>Mycosphaerellales</taxon>
        <taxon>Teratosphaeriaceae</taxon>
        <taxon>Teratosphaeria</taxon>
    </lineage>
</organism>
<evidence type="ECO:0000256" key="14">
    <source>
        <dbReference type="ARBA" id="ARBA00023204"/>
    </source>
</evidence>
<evidence type="ECO:0000256" key="16">
    <source>
        <dbReference type="PROSITE-ProRule" id="PRU00175"/>
    </source>
</evidence>
<dbReference type="AlphaFoldDB" id="A0A6G1LIV7"/>
<dbReference type="GO" id="GO:0006301">
    <property type="term" value="P:DNA damage tolerance"/>
    <property type="evidence" value="ECO:0007669"/>
    <property type="project" value="InterPro"/>
</dbReference>
<comment type="function">
    <text evidence="17">E3 RING-finger protein, member of the UBC2/RAD6 epistasis group. Associates to the E2 ubiquitin conjugating enzyme UBC2/RAD6 to form the UBC2-RAD18 ubiquitin ligase complex involved in postreplicative repair (PRR) of damaged DNA.</text>
</comment>
<evidence type="ECO:0000256" key="1">
    <source>
        <dbReference type="ARBA" id="ARBA00000900"/>
    </source>
</evidence>
<dbReference type="GO" id="GO:0006281">
    <property type="term" value="P:DNA repair"/>
    <property type="evidence" value="ECO:0007669"/>
    <property type="project" value="UniProtKB-KW"/>
</dbReference>
<feature type="domain" description="RING-type" evidence="19">
    <location>
        <begin position="30"/>
        <end position="68"/>
    </location>
</feature>
<dbReference type="EMBL" id="ML995813">
    <property type="protein sequence ID" value="KAF2772893.1"/>
    <property type="molecule type" value="Genomic_DNA"/>
</dbReference>
<dbReference type="InterPro" id="IPR017907">
    <property type="entry name" value="Znf_RING_CS"/>
</dbReference>
<dbReference type="EC" id="2.3.2.27" evidence="5 17"/>
<dbReference type="OrthoDB" id="9049620at2759"/>
<evidence type="ECO:0000256" key="4">
    <source>
        <dbReference type="ARBA" id="ARBA00009506"/>
    </source>
</evidence>
<evidence type="ECO:0000256" key="6">
    <source>
        <dbReference type="ARBA" id="ARBA00015551"/>
    </source>
</evidence>
<dbReference type="Pfam" id="PF13923">
    <property type="entry name" value="zf-C3HC4_2"/>
    <property type="match status" value="1"/>
</dbReference>
<evidence type="ECO:0000256" key="3">
    <source>
        <dbReference type="ARBA" id="ARBA00004906"/>
    </source>
</evidence>
<evidence type="ECO:0000256" key="2">
    <source>
        <dbReference type="ARBA" id="ARBA00004123"/>
    </source>
</evidence>
<keyword evidence="15 17" id="KW-0539">Nucleus</keyword>
<dbReference type="GO" id="GO:0061630">
    <property type="term" value="F:ubiquitin protein ligase activity"/>
    <property type="evidence" value="ECO:0007669"/>
    <property type="project" value="UniProtKB-UniRule"/>
</dbReference>
<keyword evidence="8 17" id="KW-0479">Metal-binding</keyword>
<dbReference type="GO" id="GO:0006513">
    <property type="term" value="P:protein monoubiquitination"/>
    <property type="evidence" value="ECO:0007669"/>
    <property type="project" value="InterPro"/>
</dbReference>
<keyword evidence="13 17" id="KW-0238">DNA-binding</keyword>
<dbReference type="PROSITE" id="PS00518">
    <property type="entry name" value="ZF_RING_1"/>
    <property type="match status" value="1"/>
</dbReference>
<evidence type="ECO:0000259" key="20">
    <source>
        <dbReference type="PROSITE" id="PS50800"/>
    </source>
</evidence>
<keyword evidence="9 17" id="KW-0227">DNA damage</keyword>
<dbReference type="GO" id="GO:0008270">
    <property type="term" value="F:zinc ion binding"/>
    <property type="evidence" value="ECO:0007669"/>
    <property type="project" value="UniProtKB-KW"/>
</dbReference>
<dbReference type="GO" id="GO:0003697">
    <property type="term" value="F:single-stranded DNA binding"/>
    <property type="evidence" value="ECO:0007669"/>
    <property type="project" value="UniProtKB-UniRule"/>
</dbReference>
<keyword evidence="7 17" id="KW-0808">Transferase</keyword>
<keyword evidence="22" id="KW-1185">Reference proteome</keyword>
<evidence type="ECO:0000256" key="8">
    <source>
        <dbReference type="ARBA" id="ARBA00022723"/>
    </source>
</evidence>
<feature type="region of interest" description="Disordered" evidence="18">
    <location>
        <begin position="193"/>
        <end position="228"/>
    </location>
</feature>
<evidence type="ECO:0000256" key="9">
    <source>
        <dbReference type="ARBA" id="ARBA00022763"/>
    </source>
</evidence>
<dbReference type="Pfam" id="PF02037">
    <property type="entry name" value="SAP"/>
    <property type="match status" value="1"/>
</dbReference>
<evidence type="ECO:0000313" key="22">
    <source>
        <dbReference type="Proteomes" id="UP000799436"/>
    </source>
</evidence>
<name>A0A6G1LIV7_9PEZI</name>
<dbReference type="InterPro" id="IPR001841">
    <property type="entry name" value="Znf_RING"/>
</dbReference>
<dbReference type="FunFam" id="3.30.40.10:FF:000172">
    <property type="entry name" value="E3 ubiquitin-protein ligase RAD18"/>
    <property type="match status" value="1"/>
</dbReference>
<evidence type="ECO:0000256" key="5">
    <source>
        <dbReference type="ARBA" id="ARBA00012483"/>
    </source>
</evidence>
<dbReference type="GO" id="GO:0005634">
    <property type="term" value="C:nucleus"/>
    <property type="evidence" value="ECO:0007669"/>
    <property type="project" value="UniProtKB-SubCell"/>
</dbReference>
<evidence type="ECO:0000256" key="12">
    <source>
        <dbReference type="ARBA" id="ARBA00022833"/>
    </source>
</evidence>
<evidence type="ECO:0000256" key="11">
    <source>
        <dbReference type="ARBA" id="ARBA00022786"/>
    </source>
</evidence>
<dbReference type="Gene3D" id="3.30.40.10">
    <property type="entry name" value="Zinc/RING finger domain, C3HC4 (zinc finger)"/>
    <property type="match status" value="1"/>
</dbReference>
<accession>A0A6G1LIV7</accession>
<dbReference type="InterPro" id="IPR004580">
    <property type="entry name" value="Rad18_fungi"/>
</dbReference>
<evidence type="ECO:0000256" key="7">
    <source>
        <dbReference type="ARBA" id="ARBA00022679"/>
    </source>
</evidence>
<keyword evidence="14 17" id="KW-0234">DNA repair</keyword>
<keyword evidence="11 17" id="KW-0833">Ubl conjugation pathway</keyword>